<dbReference type="GeneID" id="97141816"/>
<evidence type="ECO:0000313" key="2">
    <source>
        <dbReference type="EMBL" id="QYY41396.1"/>
    </source>
</evidence>
<evidence type="ECO:0000313" key="3">
    <source>
        <dbReference type="EMBL" id="SDH24363.1"/>
    </source>
</evidence>
<name>A0A1G8AU76_ANETH</name>
<reference evidence="2 5" key="2">
    <citation type="submission" date="2021-08" db="EMBL/GenBank/DDBJ databases">
        <title>Complete genome sequence of the strain Aneurinibacillus thermoaerophilus CCM 8960.</title>
        <authorList>
            <person name="Musilova J."/>
            <person name="Kourilova X."/>
            <person name="Pernicova I."/>
            <person name="Bezdicek M."/>
            <person name="Lengerova M."/>
            <person name="Obruca S."/>
            <person name="Sedlar K."/>
        </authorList>
    </citation>
    <scope>NUCLEOTIDE SEQUENCE [LARGE SCALE GENOMIC DNA]</scope>
    <source>
        <strain evidence="2 5">CCM 8960</strain>
    </source>
</reference>
<dbReference type="OrthoDB" id="2679878at2"/>
<evidence type="ECO:0000313" key="5">
    <source>
        <dbReference type="Proteomes" id="UP000826616"/>
    </source>
</evidence>
<dbReference type="AlphaFoldDB" id="A0A1G8AU76"/>
<feature type="signal peptide" evidence="1">
    <location>
        <begin position="1"/>
        <end position="22"/>
    </location>
</feature>
<feature type="chain" id="PRO_5039296481" evidence="1">
    <location>
        <begin position="23"/>
        <end position="139"/>
    </location>
</feature>
<organism evidence="3 4">
    <name type="scientific">Aneurinibacillus thermoaerophilus</name>
    <dbReference type="NCBI Taxonomy" id="143495"/>
    <lineage>
        <taxon>Bacteria</taxon>
        <taxon>Bacillati</taxon>
        <taxon>Bacillota</taxon>
        <taxon>Bacilli</taxon>
        <taxon>Bacillales</taxon>
        <taxon>Paenibacillaceae</taxon>
        <taxon>Aneurinibacillus group</taxon>
        <taxon>Aneurinibacillus</taxon>
    </lineage>
</organism>
<dbReference type="EMBL" id="FNDE01000018">
    <property type="protein sequence ID" value="SDH24363.1"/>
    <property type="molecule type" value="Genomic_DNA"/>
</dbReference>
<proteinExistence type="predicted"/>
<dbReference type="EMBL" id="CP080764">
    <property type="protein sequence ID" value="QYY41396.1"/>
    <property type="molecule type" value="Genomic_DNA"/>
</dbReference>
<reference evidence="3 4" key="1">
    <citation type="submission" date="2016-10" db="EMBL/GenBank/DDBJ databases">
        <authorList>
            <person name="de Groot N.N."/>
        </authorList>
    </citation>
    <scope>NUCLEOTIDE SEQUENCE [LARGE SCALE GENOMIC DNA]</scope>
    <source>
        <strain evidence="3 4">L 420-91</strain>
    </source>
</reference>
<evidence type="ECO:0000313" key="4">
    <source>
        <dbReference type="Proteomes" id="UP000198956"/>
    </source>
</evidence>
<dbReference type="RefSeq" id="WP_057898581.1">
    <property type="nucleotide sequence ID" value="NZ_CP080764.1"/>
</dbReference>
<accession>A0A1G8AU76</accession>
<gene>
    <name evidence="2" type="ORF">K3F53_10590</name>
    <name evidence="3" type="ORF">SAMN04489735_101812</name>
</gene>
<dbReference type="Proteomes" id="UP000198956">
    <property type="component" value="Unassembled WGS sequence"/>
</dbReference>
<evidence type="ECO:0000256" key="1">
    <source>
        <dbReference type="SAM" id="SignalP"/>
    </source>
</evidence>
<dbReference type="PROSITE" id="PS51257">
    <property type="entry name" value="PROKAR_LIPOPROTEIN"/>
    <property type="match status" value="1"/>
</dbReference>
<keyword evidence="5" id="KW-1185">Reference proteome</keyword>
<dbReference type="Proteomes" id="UP000826616">
    <property type="component" value="Chromosome"/>
</dbReference>
<sequence>MNKTIMCGLMIALAFMFAGCQGQMPKALPEQPEESREVLAQSPSLAVSHSIEGNTVYLTFLTRNFMYVPEGATELRYGEGHVHVRVDGKLSRVYANNFKVGNLTPGAHTFEVELVRNNGNPYPNTKITFTITIKQSQTS</sequence>
<protein>
    <submittedName>
        <fullName evidence="3">Uncharacterized protein</fullName>
    </submittedName>
</protein>
<keyword evidence="1" id="KW-0732">Signal</keyword>